<dbReference type="Pfam" id="PF10613">
    <property type="entry name" value="Lig_chan-Glu_bd"/>
    <property type="match status" value="1"/>
</dbReference>
<dbReference type="InParanoid" id="B4JJM2"/>
<evidence type="ECO:0000256" key="6">
    <source>
        <dbReference type="ARBA" id="ARBA00023065"/>
    </source>
</evidence>
<keyword evidence="16" id="KW-1185">Reference proteome</keyword>
<dbReference type="HOGENOM" id="CLU_024760_0_0_1"/>
<dbReference type="FunFam" id="3.40.190.10:FF:000289">
    <property type="entry name" value="Ionotropic receptor 10a"/>
    <property type="match status" value="1"/>
</dbReference>
<dbReference type="InterPro" id="IPR052192">
    <property type="entry name" value="Insect_Ionotropic_Sensory_Rcpt"/>
</dbReference>
<keyword evidence="4 12" id="KW-0812">Transmembrane</keyword>
<keyword evidence="5 12" id="KW-1133">Transmembrane helix</keyword>
<organism evidence="16">
    <name type="scientific">Drosophila grimshawi</name>
    <name type="common">Hawaiian fruit fly</name>
    <name type="synonym">Idiomyia grimshawi</name>
    <dbReference type="NCBI Taxonomy" id="7222"/>
    <lineage>
        <taxon>Eukaryota</taxon>
        <taxon>Metazoa</taxon>
        <taxon>Ecdysozoa</taxon>
        <taxon>Arthropoda</taxon>
        <taxon>Hexapoda</taxon>
        <taxon>Insecta</taxon>
        <taxon>Pterygota</taxon>
        <taxon>Neoptera</taxon>
        <taxon>Endopterygota</taxon>
        <taxon>Diptera</taxon>
        <taxon>Brachycera</taxon>
        <taxon>Muscomorpha</taxon>
        <taxon>Ephydroidea</taxon>
        <taxon>Drosophilidae</taxon>
        <taxon>Drosophila</taxon>
        <taxon>Hawaiian Drosophila</taxon>
    </lineage>
</organism>
<feature type="transmembrane region" description="Helical" evidence="12">
    <location>
        <begin position="417"/>
        <end position="441"/>
    </location>
</feature>
<feature type="domain" description="Ionotropic glutamate receptor L-glutamate and glycine-binding" evidence="14">
    <location>
        <begin position="245"/>
        <end position="331"/>
    </location>
</feature>
<name>B4JJM2_DROGR</name>
<evidence type="ECO:0000256" key="4">
    <source>
        <dbReference type="ARBA" id="ARBA00022692"/>
    </source>
</evidence>
<dbReference type="GO" id="GO:0005886">
    <property type="term" value="C:plasma membrane"/>
    <property type="evidence" value="ECO:0007669"/>
    <property type="project" value="UniProtKB-SubCell"/>
</dbReference>
<keyword evidence="8" id="KW-0675">Receptor</keyword>
<dbReference type="PANTHER" id="PTHR42643:SF38">
    <property type="entry name" value="IONOTROPIC RECEPTOR 100A"/>
    <property type="match status" value="1"/>
</dbReference>
<protein>
    <submittedName>
        <fullName evidence="15">GH12224</fullName>
    </submittedName>
</protein>
<dbReference type="FunCoup" id="B4JJM2">
    <property type="interactions" value="28"/>
</dbReference>
<dbReference type="eggNOG" id="ENOG502S09N">
    <property type="taxonomic scope" value="Eukaryota"/>
</dbReference>
<dbReference type="OrthoDB" id="8195814at2759"/>
<evidence type="ECO:0000256" key="13">
    <source>
        <dbReference type="SAM" id="SignalP"/>
    </source>
</evidence>
<evidence type="ECO:0000313" key="15">
    <source>
        <dbReference type="EMBL" id="EDV99774.1"/>
    </source>
</evidence>
<dbReference type="EMBL" id="CH916370">
    <property type="protein sequence ID" value="EDV99774.1"/>
    <property type="molecule type" value="Genomic_DNA"/>
</dbReference>
<dbReference type="InterPro" id="IPR019594">
    <property type="entry name" value="Glu/Gly-bd"/>
</dbReference>
<evidence type="ECO:0000256" key="10">
    <source>
        <dbReference type="ARBA" id="ARBA00023286"/>
    </source>
</evidence>
<proteinExistence type="predicted"/>
<dbReference type="SUPFAM" id="SSF53850">
    <property type="entry name" value="Periplasmic binding protein-like II"/>
    <property type="match status" value="1"/>
</dbReference>
<dbReference type="Gene3D" id="3.40.190.10">
    <property type="entry name" value="Periplasmic binding protein-like II"/>
    <property type="match status" value="1"/>
</dbReference>
<dbReference type="STRING" id="7222.B4JJM2"/>
<evidence type="ECO:0000256" key="9">
    <source>
        <dbReference type="ARBA" id="ARBA00023180"/>
    </source>
</evidence>
<keyword evidence="6" id="KW-0406">Ion transport</keyword>
<dbReference type="KEGG" id="dgr:6564942"/>
<reference evidence="15 16" key="1">
    <citation type="journal article" date="2007" name="Nature">
        <title>Evolution of genes and genomes on the Drosophila phylogeny.</title>
        <authorList>
            <consortium name="Drosophila 12 Genomes Consortium"/>
            <person name="Clark A.G."/>
            <person name="Eisen M.B."/>
            <person name="Smith D.R."/>
            <person name="Bergman C.M."/>
            <person name="Oliver B."/>
            <person name="Markow T.A."/>
            <person name="Kaufman T.C."/>
            <person name="Kellis M."/>
            <person name="Gelbart W."/>
            <person name="Iyer V.N."/>
            <person name="Pollard D.A."/>
            <person name="Sackton T.B."/>
            <person name="Larracuente A.M."/>
            <person name="Singh N.D."/>
            <person name="Abad J.P."/>
            <person name="Abt D.N."/>
            <person name="Adryan B."/>
            <person name="Aguade M."/>
            <person name="Akashi H."/>
            <person name="Anderson W.W."/>
            <person name="Aquadro C.F."/>
            <person name="Ardell D.H."/>
            <person name="Arguello R."/>
            <person name="Artieri C.G."/>
            <person name="Barbash D.A."/>
            <person name="Barker D."/>
            <person name="Barsanti P."/>
            <person name="Batterham P."/>
            <person name="Batzoglou S."/>
            <person name="Begun D."/>
            <person name="Bhutkar A."/>
            <person name="Blanco E."/>
            <person name="Bosak S.A."/>
            <person name="Bradley R.K."/>
            <person name="Brand A.D."/>
            <person name="Brent M.R."/>
            <person name="Brooks A.N."/>
            <person name="Brown R.H."/>
            <person name="Butlin R.K."/>
            <person name="Caggese C."/>
            <person name="Calvi B.R."/>
            <person name="Bernardo de Carvalho A."/>
            <person name="Caspi A."/>
            <person name="Castrezana S."/>
            <person name="Celniker S.E."/>
            <person name="Chang J.L."/>
            <person name="Chapple C."/>
            <person name="Chatterji S."/>
            <person name="Chinwalla A."/>
            <person name="Civetta A."/>
            <person name="Clifton S.W."/>
            <person name="Comeron J.M."/>
            <person name="Costello J.C."/>
            <person name="Coyne J.A."/>
            <person name="Daub J."/>
            <person name="David R.G."/>
            <person name="Delcher A.L."/>
            <person name="Delehaunty K."/>
            <person name="Do C.B."/>
            <person name="Ebling H."/>
            <person name="Edwards K."/>
            <person name="Eickbush T."/>
            <person name="Evans J.D."/>
            <person name="Filipski A."/>
            <person name="Findeiss S."/>
            <person name="Freyhult E."/>
            <person name="Fulton L."/>
            <person name="Fulton R."/>
            <person name="Garcia A.C."/>
            <person name="Gardiner A."/>
            <person name="Garfield D.A."/>
            <person name="Garvin B.E."/>
            <person name="Gibson G."/>
            <person name="Gilbert D."/>
            <person name="Gnerre S."/>
            <person name="Godfrey J."/>
            <person name="Good R."/>
            <person name="Gotea V."/>
            <person name="Gravely B."/>
            <person name="Greenberg A.J."/>
            <person name="Griffiths-Jones S."/>
            <person name="Gross S."/>
            <person name="Guigo R."/>
            <person name="Gustafson E.A."/>
            <person name="Haerty W."/>
            <person name="Hahn M.W."/>
            <person name="Halligan D.L."/>
            <person name="Halpern A.L."/>
            <person name="Halter G.M."/>
            <person name="Han M.V."/>
            <person name="Heger A."/>
            <person name="Hillier L."/>
            <person name="Hinrichs A.S."/>
            <person name="Holmes I."/>
            <person name="Hoskins R.A."/>
            <person name="Hubisz M.J."/>
            <person name="Hultmark D."/>
            <person name="Huntley M.A."/>
            <person name="Jaffe D.B."/>
            <person name="Jagadeeshan S."/>
            <person name="Jeck W.R."/>
            <person name="Johnson J."/>
            <person name="Jones C.D."/>
            <person name="Jordan W.C."/>
            <person name="Karpen G.H."/>
            <person name="Kataoka E."/>
            <person name="Keightley P.D."/>
            <person name="Kheradpour P."/>
            <person name="Kirkness E.F."/>
            <person name="Koerich L.B."/>
            <person name="Kristiansen K."/>
            <person name="Kudrna D."/>
            <person name="Kulathinal R.J."/>
            <person name="Kumar S."/>
            <person name="Kwok R."/>
            <person name="Lander E."/>
            <person name="Langley C.H."/>
            <person name="Lapoint R."/>
            <person name="Lazzaro B.P."/>
            <person name="Lee S.J."/>
            <person name="Levesque L."/>
            <person name="Li R."/>
            <person name="Lin C.F."/>
            <person name="Lin M.F."/>
            <person name="Lindblad-Toh K."/>
            <person name="Llopart A."/>
            <person name="Long M."/>
            <person name="Low L."/>
            <person name="Lozovsky E."/>
            <person name="Lu J."/>
            <person name="Luo M."/>
            <person name="Machado C.A."/>
            <person name="Makalowski W."/>
            <person name="Marzo M."/>
            <person name="Matsuda M."/>
            <person name="Matzkin L."/>
            <person name="McAllister B."/>
            <person name="McBride C.S."/>
            <person name="McKernan B."/>
            <person name="McKernan K."/>
            <person name="Mendez-Lago M."/>
            <person name="Minx P."/>
            <person name="Mollenhauer M.U."/>
            <person name="Montooth K."/>
            <person name="Mount S.M."/>
            <person name="Mu X."/>
            <person name="Myers E."/>
            <person name="Negre B."/>
            <person name="Newfeld S."/>
            <person name="Nielsen R."/>
            <person name="Noor M.A."/>
            <person name="O'Grady P."/>
            <person name="Pachter L."/>
            <person name="Papaceit M."/>
            <person name="Parisi M.J."/>
            <person name="Parisi M."/>
            <person name="Parts L."/>
            <person name="Pedersen J.S."/>
            <person name="Pesole G."/>
            <person name="Phillippy A.M."/>
            <person name="Ponting C.P."/>
            <person name="Pop M."/>
            <person name="Porcelli D."/>
            <person name="Powell J.R."/>
            <person name="Prohaska S."/>
            <person name="Pruitt K."/>
            <person name="Puig M."/>
            <person name="Quesneville H."/>
            <person name="Ram K.R."/>
            <person name="Rand D."/>
            <person name="Rasmussen M.D."/>
            <person name="Reed L.K."/>
            <person name="Reenan R."/>
            <person name="Reily A."/>
            <person name="Remington K.A."/>
            <person name="Rieger T.T."/>
            <person name="Ritchie M.G."/>
            <person name="Robin C."/>
            <person name="Rogers Y.H."/>
            <person name="Rohde C."/>
            <person name="Rozas J."/>
            <person name="Rubenfield M.J."/>
            <person name="Ruiz A."/>
            <person name="Russo S."/>
            <person name="Salzberg S.L."/>
            <person name="Sanchez-Gracia A."/>
            <person name="Saranga D.J."/>
            <person name="Sato H."/>
            <person name="Schaeffer S.W."/>
            <person name="Schatz M.C."/>
            <person name="Schlenke T."/>
            <person name="Schwartz R."/>
            <person name="Segarra C."/>
            <person name="Singh R.S."/>
            <person name="Sirot L."/>
            <person name="Sirota M."/>
            <person name="Sisneros N.B."/>
            <person name="Smith C.D."/>
            <person name="Smith T.F."/>
            <person name="Spieth J."/>
            <person name="Stage D.E."/>
            <person name="Stark A."/>
            <person name="Stephan W."/>
            <person name="Strausberg R.L."/>
            <person name="Strempel S."/>
            <person name="Sturgill D."/>
            <person name="Sutton G."/>
            <person name="Sutton G.G."/>
            <person name="Tao W."/>
            <person name="Teichmann S."/>
            <person name="Tobari Y.N."/>
            <person name="Tomimura Y."/>
            <person name="Tsolas J.M."/>
            <person name="Valente V.L."/>
            <person name="Venter E."/>
            <person name="Venter J.C."/>
            <person name="Vicario S."/>
            <person name="Vieira F.G."/>
            <person name="Vilella A.J."/>
            <person name="Villasante A."/>
            <person name="Walenz B."/>
            <person name="Wang J."/>
            <person name="Wasserman M."/>
            <person name="Watts T."/>
            <person name="Wilson D."/>
            <person name="Wilson R.K."/>
            <person name="Wing R.A."/>
            <person name="Wolfner M.F."/>
            <person name="Wong A."/>
            <person name="Wong G.K."/>
            <person name="Wu C.I."/>
            <person name="Wu G."/>
            <person name="Yamamoto D."/>
            <person name="Yang H.P."/>
            <person name="Yang S.P."/>
            <person name="Yorke J.A."/>
            <person name="Yoshida K."/>
            <person name="Zdobnov E."/>
            <person name="Zhang P."/>
            <person name="Zhang Y."/>
            <person name="Zimin A.V."/>
            <person name="Baldwin J."/>
            <person name="Abdouelleil A."/>
            <person name="Abdulkadir J."/>
            <person name="Abebe A."/>
            <person name="Abera B."/>
            <person name="Abreu J."/>
            <person name="Acer S.C."/>
            <person name="Aftuck L."/>
            <person name="Alexander A."/>
            <person name="An P."/>
            <person name="Anderson E."/>
            <person name="Anderson S."/>
            <person name="Arachi H."/>
            <person name="Azer M."/>
            <person name="Bachantsang P."/>
            <person name="Barry A."/>
            <person name="Bayul T."/>
            <person name="Berlin A."/>
            <person name="Bessette D."/>
            <person name="Bloom T."/>
            <person name="Blye J."/>
            <person name="Boguslavskiy L."/>
            <person name="Bonnet C."/>
            <person name="Boukhgalter B."/>
            <person name="Bourzgui I."/>
            <person name="Brown A."/>
            <person name="Cahill P."/>
            <person name="Channer S."/>
            <person name="Cheshatsang Y."/>
            <person name="Chuda L."/>
            <person name="Citroen M."/>
            <person name="Collymore A."/>
            <person name="Cooke P."/>
            <person name="Costello M."/>
            <person name="D'Aco K."/>
            <person name="Daza R."/>
            <person name="De Haan G."/>
            <person name="DeGray S."/>
            <person name="DeMaso C."/>
            <person name="Dhargay N."/>
            <person name="Dooley K."/>
            <person name="Dooley E."/>
            <person name="Doricent M."/>
            <person name="Dorje P."/>
            <person name="Dorjee K."/>
            <person name="Dupes A."/>
            <person name="Elong R."/>
            <person name="Falk J."/>
            <person name="Farina A."/>
            <person name="Faro S."/>
            <person name="Ferguson D."/>
            <person name="Fisher S."/>
            <person name="Foley C.D."/>
            <person name="Franke A."/>
            <person name="Friedrich D."/>
            <person name="Gadbois L."/>
            <person name="Gearin G."/>
            <person name="Gearin C.R."/>
            <person name="Giannoukos G."/>
            <person name="Goode T."/>
            <person name="Graham J."/>
            <person name="Grandbois E."/>
            <person name="Grewal S."/>
            <person name="Gyaltsen K."/>
            <person name="Hafez N."/>
            <person name="Hagos B."/>
            <person name="Hall J."/>
            <person name="Henson C."/>
            <person name="Hollinger A."/>
            <person name="Honan T."/>
            <person name="Huard M.D."/>
            <person name="Hughes L."/>
            <person name="Hurhula B."/>
            <person name="Husby M.E."/>
            <person name="Kamat A."/>
            <person name="Kanga B."/>
            <person name="Kashin S."/>
            <person name="Khazanovich D."/>
            <person name="Kisner P."/>
            <person name="Lance K."/>
            <person name="Lara M."/>
            <person name="Lee W."/>
            <person name="Lennon N."/>
            <person name="Letendre F."/>
            <person name="LeVine R."/>
            <person name="Lipovsky A."/>
            <person name="Liu X."/>
            <person name="Liu J."/>
            <person name="Liu S."/>
            <person name="Lokyitsang T."/>
            <person name="Lokyitsang Y."/>
            <person name="Lubonja R."/>
            <person name="Lui A."/>
            <person name="MacDonald P."/>
            <person name="Magnisalis V."/>
            <person name="Maru K."/>
            <person name="Matthews C."/>
            <person name="McCusker W."/>
            <person name="McDonough S."/>
            <person name="Mehta T."/>
            <person name="Meldrim J."/>
            <person name="Meneus L."/>
            <person name="Mihai O."/>
            <person name="Mihalev A."/>
            <person name="Mihova T."/>
            <person name="Mittelman R."/>
            <person name="Mlenga V."/>
            <person name="Montmayeur A."/>
            <person name="Mulrain L."/>
            <person name="Navidi A."/>
            <person name="Naylor J."/>
            <person name="Negash T."/>
            <person name="Nguyen T."/>
            <person name="Nguyen N."/>
            <person name="Nicol R."/>
            <person name="Norbu C."/>
            <person name="Norbu N."/>
            <person name="Novod N."/>
            <person name="O'Neill B."/>
            <person name="Osman S."/>
            <person name="Markiewicz E."/>
            <person name="Oyono O.L."/>
            <person name="Patti C."/>
            <person name="Phunkhang P."/>
            <person name="Pierre F."/>
            <person name="Priest M."/>
            <person name="Raghuraman S."/>
            <person name="Rege F."/>
            <person name="Reyes R."/>
            <person name="Rise C."/>
            <person name="Rogov P."/>
            <person name="Ross K."/>
            <person name="Ryan E."/>
            <person name="Settipalli S."/>
            <person name="Shea T."/>
            <person name="Sherpa N."/>
            <person name="Shi L."/>
            <person name="Shih D."/>
            <person name="Sparrow T."/>
            <person name="Spaulding J."/>
            <person name="Stalker J."/>
            <person name="Stange-Thomann N."/>
            <person name="Stavropoulos S."/>
            <person name="Stone C."/>
            <person name="Strader C."/>
            <person name="Tesfaye S."/>
            <person name="Thomson T."/>
            <person name="Thoulutsang Y."/>
            <person name="Thoulutsang D."/>
            <person name="Topham K."/>
            <person name="Topping I."/>
            <person name="Tsamla T."/>
            <person name="Vassiliev H."/>
            <person name="Vo A."/>
            <person name="Wangchuk T."/>
            <person name="Wangdi T."/>
            <person name="Weiand M."/>
            <person name="Wilkinson J."/>
            <person name="Wilson A."/>
            <person name="Yadav S."/>
            <person name="Young G."/>
            <person name="Yu Q."/>
            <person name="Zembek L."/>
            <person name="Zhong D."/>
            <person name="Zimmer A."/>
            <person name="Zwirko Z."/>
            <person name="Jaffe D.B."/>
            <person name="Alvarez P."/>
            <person name="Brockman W."/>
            <person name="Butler J."/>
            <person name="Chin C."/>
            <person name="Gnerre S."/>
            <person name="Grabherr M."/>
            <person name="Kleber M."/>
            <person name="Mauceli E."/>
            <person name="MacCallum I."/>
        </authorList>
    </citation>
    <scope>NUCLEOTIDE SEQUENCE [LARGE SCALE GENOMIC DNA]</scope>
    <source>
        <strain evidence="16">Tucson 15287-2541.00</strain>
    </source>
</reference>
<accession>B4JJM2</accession>
<evidence type="ECO:0000313" key="16">
    <source>
        <dbReference type="Proteomes" id="UP000001070"/>
    </source>
</evidence>
<keyword evidence="2" id="KW-0813">Transport</keyword>
<keyword evidence="9" id="KW-0325">Glycoprotein</keyword>
<keyword evidence="3" id="KW-1003">Cell membrane</keyword>
<dbReference type="PhylomeDB" id="B4JJM2"/>
<evidence type="ECO:0000259" key="14">
    <source>
        <dbReference type="Pfam" id="PF10613"/>
    </source>
</evidence>
<evidence type="ECO:0000256" key="5">
    <source>
        <dbReference type="ARBA" id="ARBA00022989"/>
    </source>
</evidence>
<feature type="transmembrane region" description="Helical" evidence="12">
    <location>
        <begin position="350"/>
        <end position="372"/>
    </location>
</feature>
<dbReference type="OMA" id="DIWLGFI"/>
<feature type="transmembrane region" description="Helical" evidence="12">
    <location>
        <begin position="609"/>
        <end position="632"/>
    </location>
</feature>
<keyword evidence="13" id="KW-0732">Signal</keyword>
<dbReference type="GO" id="GO:0015276">
    <property type="term" value="F:ligand-gated monoatomic ion channel activity"/>
    <property type="evidence" value="ECO:0007669"/>
    <property type="project" value="InterPro"/>
</dbReference>
<sequence length="643" mass="73079">MANGGQESELFAQLLLLLILGCTWAMAGELGAVLVEPMRGIPFIHVLLRHDHMQSDARNGNAEWLMQHTNMPHSMHSYDEQQPLEMSTSLAGLDMRDSFALVISLSQLVSNKGAAESTERAGIYFYIVADVVGNLSQQQHLMLEESSRQLWIRHRVYNRYILTDVAMWIYDPFAHSEHGDWDGIFDASGNDNGFENGFGRLVPYMEGEALANLLFHNMNGYPLRVQIFKSVYSRPQLDRKTGLLRRITGVDWEVAKVISELLNFTMLLQQPDKNYFGERSPNGTYNGVIGSIINDGLDICLTGFFVKDYMVQEYMDFTVTVYDDKLCIYVPKARRIPQSILPIFAVGYEIWLGFILMAFVCAFIWMVLRAINLQLRIVRMRDELLWQQALAIVVDTWVVWVRVNLSHLPDSYAERMFIGSLCLVSVIFGAIFESSLATVYIHPLHYKDILTMQDLDDSGINIVYKYSSMADDLFFSETSPLYASLNKKLVWNSDLDADVTNEVATIGGKSGVSRYSSLMMESVNYLHMQRIWVVPECPKYYTISYVLPRNSPWEEAINAQLLLLLSAGLIPKWIDDQKFRVTIKTRTALIRSEAVSSEVRVLTIGDLQLAFYVVIGGTLLALLGFIAEHALVRHRLHKATKNP</sequence>
<gene>
    <name evidence="15" type="primary">Dgri\GH12224</name>
    <name evidence="15" type="ORF">Dgri_GH12224</name>
</gene>
<dbReference type="PANTHER" id="PTHR42643">
    <property type="entry name" value="IONOTROPIC RECEPTOR 20A-RELATED"/>
    <property type="match status" value="1"/>
</dbReference>
<dbReference type="AlphaFoldDB" id="B4JJM2"/>
<keyword evidence="11" id="KW-0407">Ion channel</keyword>
<comment type="subcellular location">
    <subcellularLocation>
        <location evidence="1">Cell membrane</location>
        <topology evidence="1">Multi-pass membrane protein</topology>
    </subcellularLocation>
</comment>
<feature type="chain" id="PRO_5002812266" evidence="13">
    <location>
        <begin position="26"/>
        <end position="643"/>
    </location>
</feature>
<evidence type="ECO:0000256" key="11">
    <source>
        <dbReference type="ARBA" id="ARBA00023303"/>
    </source>
</evidence>
<evidence type="ECO:0000256" key="7">
    <source>
        <dbReference type="ARBA" id="ARBA00023136"/>
    </source>
</evidence>
<feature type="signal peptide" evidence="13">
    <location>
        <begin position="1"/>
        <end position="25"/>
    </location>
</feature>
<keyword evidence="7 12" id="KW-0472">Membrane</keyword>
<feature type="transmembrane region" description="Helical" evidence="12">
    <location>
        <begin position="384"/>
        <end position="405"/>
    </location>
</feature>
<keyword evidence="10" id="KW-1071">Ligand-gated ion channel</keyword>
<evidence type="ECO:0000256" key="12">
    <source>
        <dbReference type="SAM" id="Phobius"/>
    </source>
</evidence>
<evidence type="ECO:0000256" key="8">
    <source>
        <dbReference type="ARBA" id="ARBA00023170"/>
    </source>
</evidence>
<dbReference type="Proteomes" id="UP000001070">
    <property type="component" value="Unassembled WGS sequence"/>
</dbReference>
<evidence type="ECO:0000256" key="2">
    <source>
        <dbReference type="ARBA" id="ARBA00022448"/>
    </source>
</evidence>
<evidence type="ECO:0000256" key="1">
    <source>
        <dbReference type="ARBA" id="ARBA00004651"/>
    </source>
</evidence>
<evidence type="ECO:0000256" key="3">
    <source>
        <dbReference type="ARBA" id="ARBA00022475"/>
    </source>
</evidence>